<dbReference type="eggNOG" id="ENOG50336AT">
    <property type="taxonomic scope" value="Bacteria"/>
</dbReference>
<sequence>MAYSQKPTELEWVISFRNNHIIFECSKGCNYSYLSFDSYRKVVLNENTMVNLEKNPEEKEESNFLVQYSKIGNEIFLQGIKGVGWKNITLTKDLKSKYYINQAGEIRTKTL</sequence>
<name>A0A085ZTB6_9FLAO</name>
<dbReference type="AlphaFoldDB" id="A0A085ZTB6"/>
<evidence type="ECO:0000313" key="1">
    <source>
        <dbReference type="EMBL" id="KFF07680.1"/>
    </source>
</evidence>
<proteinExistence type="predicted"/>
<accession>A0A085ZTB6</accession>
<gene>
    <name evidence="1" type="ORF">IX38_09720</name>
</gene>
<reference evidence="1 2" key="1">
    <citation type="submission" date="2014-07" db="EMBL/GenBank/DDBJ databases">
        <title>Genome of Chryseobacterium luteum DSM 18605.</title>
        <authorList>
            <person name="Stropko S.J."/>
            <person name="Pipes S.E."/>
            <person name="Newman J.D."/>
        </authorList>
    </citation>
    <scope>NUCLEOTIDE SEQUENCE [LARGE SCALE GENOMIC DNA]</scope>
    <source>
        <strain evidence="1 2">DSM 18605</strain>
    </source>
</reference>
<dbReference type="Proteomes" id="UP000028703">
    <property type="component" value="Unassembled WGS sequence"/>
</dbReference>
<organism evidence="1 2">
    <name type="scientific">Chryseobacterium luteum</name>
    <dbReference type="NCBI Taxonomy" id="421531"/>
    <lineage>
        <taxon>Bacteria</taxon>
        <taxon>Pseudomonadati</taxon>
        <taxon>Bacteroidota</taxon>
        <taxon>Flavobacteriia</taxon>
        <taxon>Flavobacteriales</taxon>
        <taxon>Weeksellaceae</taxon>
        <taxon>Chryseobacterium group</taxon>
        <taxon>Chryseobacterium</taxon>
    </lineage>
</organism>
<evidence type="ECO:0000313" key="2">
    <source>
        <dbReference type="Proteomes" id="UP000028703"/>
    </source>
</evidence>
<dbReference type="STRING" id="421531.IX38_09720"/>
<dbReference type="EMBL" id="JPRO01000006">
    <property type="protein sequence ID" value="KFF07680.1"/>
    <property type="molecule type" value="Genomic_DNA"/>
</dbReference>
<comment type="caution">
    <text evidence="1">The sequence shown here is derived from an EMBL/GenBank/DDBJ whole genome shotgun (WGS) entry which is preliminary data.</text>
</comment>
<protein>
    <submittedName>
        <fullName evidence="1">Uncharacterized protein</fullName>
    </submittedName>
</protein>
<keyword evidence="2" id="KW-1185">Reference proteome</keyword>